<organism evidence="4">
    <name type="scientific">Photinus pyralis</name>
    <name type="common">Common eastern firefly</name>
    <name type="synonym">Lampyris pyralis</name>
    <dbReference type="NCBI Taxonomy" id="7054"/>
    <lineage>
        <taxon>Eukaryota</taxon>
        <taxon>Metazoa</taxon>
        <taxon>Ecdysozoa</taxon>
        <taxon>Arthropoda</taxon>
        <taxon>Hexapoda</taxon>
        <taxon>Insecta</taxon>
        <taxon>Pterygota</taxon>
        <taxon>Neoptera</taxon>
        <taxon>Endopterygota</taxon>
        <taxon>Coleoptera</taxon>
        <taxon>Polyphaga</taxon>
        <taxon>Elateriformia</taxon>
        <taxon>Elateroidea</taxon>
        <taxon>Lampyridae</taxon>
        <taxon>Lampyrinae</taxon>
        <taxon>Photinus</taxon>
    </lineage>
</organism>
<dbReference type="AlphaFoldDB" id="A0A1Y1L3Z9"/>
<name>A0A1Y1L3Z9_PHOPY</name>
<dbReference type="InterPro" id="IPR013120">
    <property type="entry name" value="FAR_NAD-bd"/>
</dbReference>
<dbReference type="GO" id="GO:0080019">
    <property type="term" value="F:alcohol-forming very long-chain fatty acyl-CoA reductase activity"/>
    <property type="evidence" value="ECO:0007669"/>
    <property type="project" value="InterPro"/>
</dbReference>
<evidence type="ECO:0000256" key="2">
    <source>
        <dbReference type="SAM" id="MobiDB-lite"/>
    </source>
</evidence>
<protein>
    <recommendedName>
        <fullName evidence="1">Fatty acyl-CoA reductase</fullName>
        <ecNumber evidence="1">1.2.1.84</ecNumber>
    </recommendedName>
</protein>
<dbReference type="GO" id="GO:0005777">
    <property type="term" value="C:peroxisome"/>
    <property type="evidence" value="ECO:0007669"/>
    <property type="project" value="TreeGrafter"/>
</dbReference>
<keyword evidence="1" id="KW-0443">Lipid metabolism</keyword>
<feature type="region of interest" description="Disordered" evidence="2">
    <location>
        <begin position="1"/>
        <end position="22"/>
    </location>
</feature>
<keyword evidence="1" id="KW-0521">NADP</keyword>
<dbReference type="PANTHER" id="PTHR11011">
    <property type="entry name" value="MALE STERILITY PROTEIN 2-RELATED"/>
    <property type="match status" value="1"/>
</dbReference>
<dbReference type="EMBL" id="GEZM01068214">
    <property type="protein sequence ID" value="JAV67090.1"/>
    <property type="molecule type" value="Transcribed_RNA"/>
</dbReference>
<dbReference type="InterPro" id="IPR036291">
    <property type="entry name" value="NAD(P)-bd_dom_sf"/>
</dbReference>
<dbReference type="Gene3D" id="3.40.50.720">
    <property type="entry name" value="NAD(P)-binding Rossmann-like Domain"/>
    <property type="match status" value="1"/>
</dbReference>
<comment type="catalytic activity">
    <reaction evidence="1">
        <text>a long-chain fatty acyl-CoA + 2 NADPH + 2 H(+) = a long-chain primary fatty alcohol + 2 NADP(+) + CoA</text>
        <dbReference type="Rhea" id="RHEA:52716"/>
        <dbReference type="ChEBI" id="CHEBI:15378"/>
        <dbReference type="ChEBI" id="CHEBI:57287"/>
        <dbReference type="ChEBI" id="CHEBI:57783"/>
        <dbReference type="ChEBI" id="CHEBI:58349"/>
        <dbReference type="ChEBI" id="CHEBI:77396"/>
        <dbReference type="ChEBI" id="CHEBI:83139"/>
        <dbReference type="EC" id="1.2.1.84"/>
    </reaction>
</comment>
<dbReference type="GO" id="GO:0102965">
    <property type="term" value="F:alcohol-forming long-chain fatty acyl-CoA reductase activity"/>
    <property type="evidence" value="ECO:0007669"/>
    <property type="project" value="UniProtKB-EC"/>
</dbReference>
<dbReference type="SUPFAM" id="SSF51735">
    <property type="entry name" value="NAD(P)-binding Rossmann-fold domains"/>
    <property type="match status" value="1"/>
</dbReference>
<dbReference type="InterPro" id="IPR026055">
    <property type="entry name" value="FAR"/>
</dbReference>
<evidence type="ECO:0000256" key="1">
    <source>
        <dbReference type="RuleBase" id="RU363097"/>
    </source>
</evidence>
<feature type="domain" description="Thioester reductase (TE)" evidence="3">
    <location>
        <begin position="56"/>
        <end position="171"/>
    </location>
</feature>
<keyword evidence="1" id="KW-0560">Oxidoreductase</keyword>
<comment type="similarity">
    <text evidence="1">Belongs to the fatty acyl-CoA reductase family.</text>
</comment>
<dbReference type="GO" id="GO:0035336">
    <property type="term" value="P:long-chain fatty-acyl-CoA metabolic process"/>
    <property type="evidence" value="ECO:0007669"/>
    <property type="project" value="TreeGrafter"/>
</dbReference>
<comment type="function">
    <text evidence="1">Catalyzes the reduction of fatty acyl-CoA to fatty alcohols.</text>
</comment>
<reference evidence="4" key="1">
    <citation type="journal article" date="2016" name="Sci. Rep.">
        <title>Molecular characterization of firefly nuptial gifts: a multi-omics approach sheds light on postcopulatory sexual selection.</title>
        <authorList>
            <person name="Al-Wathiqui N."/>
            <person name="Fallon T.R."/>
            <person name="South A."/>
            <person name="Weng J.K."/>
            <person name="Lewis S.M."/>
        </authorList>
    </citation>
    <scope>NUCLEOTIDE SEQUENCE</scope>
</reference>
<dbReference type="EMBL" id="GEZM01068213">
    <property type="protein sequence ID" value="JAV67092.1"/>
    <property type="molecule type" value="Transcribed_RNA"/>
</dbReference>
<evidence type="ECO:0000313" key="4">
    <source>
        <dbReference type="EMBL" id="JAV67090.1"/>
    </source>
</evidence>
<sequence>MRISLHPTIAQNDSKNLPGVSNHHHNVRSTDVSLTFCRCATPSSISQFYDNANVLLTGATGFLGKVFMEKLLRSCKSIGNVYVLIRPGKNCTAEERLERLLQAEVHFVTNPARFNDHLQVFENLRRTAPEALLKVKAIPGDVEQENLGLTRPDRETITERVEVVFHSAALIK</sequence>
<evidence type="ECO:0000259" key="3">
    <source>
        <dbReference type="Pfam" id="PF07993"/>
    </source>
</evidence>
<dbReference type="PANTHER" id="PTHR11011:SF45">
    <property type="entry name" value="FATTY ACYL-COA REDUCTASE CG8306-RELATED"/>
    <property type="match status" value="1"/>
</dbReference>
<accession>A0A1Y1L3Z9</accession>
<keyword evidence="1" id="KW-0444">Lipid biosynthesis</keyword>
<proteinExistence type="inferred from homology"/>
<dbReference type="Pfam" id="PF07993">
    <property type="entry name" value="NAD_binding_4"/>
    <property type="match status" value="1"/>
</dbReference>
<dbReference type="EC" id="1.2.1.84" evidence="1"/>